<dbReference type="Proteomes" id="UP001055712">
    <property type="component" value="Unassembled WGS sequence"/>
</dbReference>
<dbReference type="InterPro" id="IPR055304">
    <property type="entry name" value="CHCHD2/10-like"/>
</dbReference>
<accession>A0A9D4TQI3</accession>
<proteinExistence type="predicted"/>
<reference evidence="2" key="2">
    <citation type="submission" date="2020-11" db="EMBL/GenBank/DDBJ databases">
        <authorList>
            <person name="Cecchin M."/>
            <person name="Marcolungo L."/>
            <person name="Rossato M."/>
            <person name="Girolomoni L."/>
            <person name="Cosentino E."/>
            <person name="Cuine S."/>
            <person name="Li-Beisson Y."/>
            <person name="Delledonne M."/>
            <person name="Ballottari M."/>
        </authorList>
    </citation>
    <scope>NUCLEOTIDE SEQUENCE</scope>
    <source>
        <strain evidence="2">211/11P</strain>
        <tissue evidence="2">Whole cell</tissue>
    </source>
</reference>
<dbReference type="GO" id="GO:0005634">
    <property type="term" value="C:nucleus"/>
    <property type="evidence" value="ECO:0007669"/>
    <property type="project" value="TreeGrafter"/>
</dbReference>
<evidence type="ECO:0000313" key="2">
    <source>
        <dbReference type="EMBL" id="KAI3431737.1"/>
    </source>
</evidence>
<reference evidence="2" key="1">
    <citation type="journal article" date="2019" name="Plant J.">
        <title>Chlorella vulgaris genome assembly and annotation reveals the molecular basis for metabolic acclimation to high light conditions.</title>
        <authorList>
            <person name="Cecchin M."/>
            <person name="Marcolungo L."/>
            <person name="Rossato M."/>
            <person name="Girolomoni L."/>
            <person name="Cosentino E."/>
            <person name="Cuine S."/>
            <person name="Li-Beisson Y."/>
            <person name="Delledonne M."/>
            <person name="Ballottari M."/>
        </authorList>
    </citation>
    <scope>NUCLEOTIDE SEQUENCE</scope>
    <source>
        <strain evidence="2">211/11P</strain>
    </source>
</reference>
<dbReference type="OrthoDB" id="1106148at2759"/>
<dbReference type="PANTHER" id="PTHR13523:SF2">
    <property type="entry name" value="COILED-COIL-HELIX-COILED-COIL-HELIX DOMAIN CONTAINING 2, ISOFORM A-RELATED"/>
    <property type="match status" value="1"/>
</dbReference>
<gene>
    <name evidence="2" type="ORF">D9Q98_004779</name>
</gene>
<dbReference type="SUPFAM" id="SSF47072">
    <property type="entry name" value="Cysteine alpha-hairpin motif"/>
    <property type="match status" value="1"/>
</dbReference>
<dbReference type="EMBL" id="SIDB01000006">
    <property type="protein sequence ID" value="KAI3431737.1"/>
    <property type="molecule type" value="Genomic_DNA"/>
</dbReference>
<protein>
    <recommendedName>
        <fullName evidence="4">CHCH domain-containing protein</fullName>
    </recommendedName>
</protein>
<dbReference type="PANTHER" id="PTHR13523">
    <property type="entry name" value="COILED-COIL-HELIX-COILED-COIL-HELIX DOMAIN CONTAINING 2/NUR77"/>
    <property type="match status" value="1"/>
</dbReference>
<feature type="region of interest" description="Disordered" evidence="1">
    <location>
        <begin position="1"/>
        <end position="59"/>
    </location>
</feature>
<evidence type="ECO:0008006" key="4">
    <source>
        <dbReference type="Google" id="ProtNLM"/>
    </source>
</evidence>
<dbReference type="PROSITE" id="PS51808">
    <property type="entry name" value="CHCH"/>
    <property type="match status" value="1"/>
</dbReference>
<organism evidence="2 3">
    <name type="scientific">Chlorella vulgaris</name>
    <name type="common">Green alga</name>
    <dbReference type="NCBI Taxonomy" id="3077"/>
    <lineage>
        <taxon>Eukaryota</taxon>
        <taxon>Viridiplantae</taxon>
        <taxon>Chlorophyta</taxon>
        <taxon>core chlorophytes</taxon>
        <taxon>Trebouxiophyceae</taxon>
        <taxon>Chlorellales</taxon>
        <taxon>Chlorellaceae</taxon>
        <taxon>Chlorella clade</taxon>
        <taxon>Chlorella</taxon>
    </lineage>
</organism>
<dbReference type="GO" id="GO:0007005">
    <property type="term" value="P:mitochondrion organization"/>
    <property type="evidence" value="ECO:0007669"/>
    <property type="project" value="InterPro"/>
</dbReference>
<keyword evidence="3" id="KW-1185">Reference proteome</keyword>
<feature type="compositionally biased region" description="Low complexity" evidence="1">
    <location>
        <begin position="9"/>
        <end position="23"/>
    </location>
</feature>
<sequence length="142" mass="15112">MPRSRGRSAPRPSAPRPRSASPPKQNYSTKAAPPPAQHQAAPPPAMPQQGGGMMSGIGGMVAQGMALGTGSALAHRAIDSVMGSRHPEPAEATQAAEEIVREQQPCAQQAKAFSECMLFHEGTLDMCQEYFDKMRSCRLALQ</sequence>
<name>A0A9D4TQI3_CHLVU</name>
<dbReference type="InterPro" id="IPR009069">
    <property type="entry name" value="Cys_alpha_HP_mot_SF"/>
</dbReference>
<feature type="compositionally biased region" description="Pro residues" evidence="1">
    <location>
        <begin position="32"/>
        <end position="46"/>
    </location>
</feature>
<feature type="compositionally biased region" description="Gly residues" evidence="1">
    <location>
        <begin position="49"/>
        <end position="59"/>
    </location>
</feature>
<dbReference type="AlphaFoldDB" id="A0A9D4TQI3"/>
<evidence type="ECO:0000313" key="3">
    <source>
        <dbReference type="Proteomes" id="UP001055712"/>
    </source>
</evidence>
<dbReference type="GO" id="GO:0005739">
    <property type="term" value="C:mitochondrion"/>
    <property type="evidence" value="ECO:0007669"/>
    <property type="project" value="TreeGrafter"/>
</dbReference>
<evidence type="ECO:0000256" key="1">
    <source>
        <dbReference type="SAM" id="MobiDB-lite"/>
    </source>
</evidence>
<comment type="caution">
    <text evidence="2">The sequence shown here is derived from an EMBL/GenBank/DDBJ whole genome shotgun (WGS) entry which is preliminary data.</text>
</comment>